<dbReference type="Pfam" id="PF13453">
    <property type="entry name" value="Zn_ribbon_TFIIB"/>
    <property type="match status" value="2"/>
</dbReference>
<sequence length="188" mass="21638">MQCPKDKNETLVDGFLSGDLPVKHCVECQGSWISSTEYEPWRSQQRRQMIPATYVTREVGTHFIPPESDMKAGLCPECNRYLSRSKVMAKNPFYVERCPSCGGFWCDRGEWEILEELGLHDSLEQIFSGEWQARVRSVLQSEKERDATIDKLGPDVAEMVFQLAEVLEQHPNGDFGVAYLMRRFDKPQ</sequence>
<dbReference type="Proteomes" id="UP000664844">
    <property type="component" value="Unassembled WGS sequence"/>
</dbReference>
<feature type="domain" description="Transcription factor zinc-finger" evidence="1">
    <location>
        <begin position="2"/>
        <end position="41"/>
    </location>
</feature>
<proteinExistence type="predicted"/>
<dbReference type="InterPro" id="IPR027392">
    <property type="entry name" value="TF_Znf"/>
</dbReference>
<gene>
    <name evidence="2" type="ORF">J0895_17830</name>
</gene>
<reference evidence="2 3" key="1">
    <citation type="submission" date="2021-03" db="EMBL/GenBank/DDBJ databases">
        <title>Metabolic Capacity of the Antarctic Cyanobacterium Phormidium pseudopriestleyi that Sustains Oxygenic Photosynthesis in the Presence of Hydrogen Sulfide.</title>
        <authorList>
            <person name="Lumian J.E."/>
            <person name="Jungblut A.D."/>
            <person name="Dillon M.L."/>
            <person name="Hawes I."/>
            <person name="Doran P.T."/>
            <person name="Mackey T.J."/>
            <person name="Dick G.J."/>
            <person name="Grettenberger C.L."/>
            <person name="Sumner D.Y."/>
        </authorList>
    </citation>
    <scope>NUCLEOTIDE SEQUENCE [LARGE SCALE GENOMIC DNA]</scope>
    <source>
        <strain evidence="2 3">FRX01</strain>
    </source>
</reference>
<accession>A0ABS3FW67</accession>
<comment type="caution">
    <text evidence="2">The sequence shown here is derived from an EMBL/GenBank/DDBJ whole genome shotgun (WGS) entry which is preliminary data.</text>
</comment>
<evidence type="ECO:0000313" key="2">
    <source>
        <dbReference type="EMBL" id="MBO0350891.1"/>
    </source>
</evidence>
<feature type="domain" description="Transcription factor zinc-finger" evidence="1">
    <location>
        <begin position="75"/>
        <end position="114"/>
    </location>
</feature>
<organism evidence="2 3">
    <name type="scientific">Phormidium pseudopriestleyi FRX01</name>
    <dbReference type="NCBI Taxonomy" id="1759528"/>
    <lineage>
        <taxon>Bacteria</taxon>
        <taxon>Bacillati</taxon>
        <taxon>Cyanobacteriota</taxon>
        <taxon>Cyanophyceae</taxon>
        <taxon>Oscillatoriophycideae</taxon>
        <taxon>Oscillatoriales</taxon>
        <taxon>Oscillatoriaceae</taxon>
        <taxon>Phormidium</taxon>
    </lineage>
</organism>
<dbReference type="EMBL" id="JAFLQW010000470">
    <property type="protein sequence ID" value="MBO0350891.1"/>
    <property type="molecule type" value="Genomic_DNA"/>
</dbReference>
<protein>
    <submittedName>
        <fullName evidence="2">Zf-TFIIB domain-containing protein</fullName>
    </submittedName>
</protein>
<evidence type="ECO:0000259" key="1">
    <source>
        <dbReference type="Pfam" id="PF13453"/>
    </source>
</evidence>
<name>A0ABS3FW67_9CYAN</name>
<dbReference type="RefSeq" id="WP_207089360.1">
    <property type="nucleotide sequence ID" value="NZ_JAFLQW010000470.1"/>
</dbReference>
<keyword evidence="3" id="KW-1185">Reference proteome</keyword>
<evidence type="ECO:0000313" key="3">
    <source>
        <dbReference type="Proteomes" id="UP000664844"/>
    </source>
</evidence>